<accession>A0AAD8QAF0</accession>
<dbReference type="Proteomes" id="UP001230504">
    <property type="component" value="Unassembled WGS sequence"/>
</dbReference>
<evidence type="ECO:0000313" key="2">
    <source>
        <dbReference type="EMBL" id="KAK1598675.1"/>
    </source>
</evidence>
<organism evidence="2 3">
    <name type="scientific">Colletotrichum navitas</name>
    <dbReference type="NCBI Taxonomy" id="681940"/>
    <lineage>
        <taxon>Eukaryota</taxon>
        <taxon>Fungi</taxon>
        <taxon>Dikarya</taxon>
        <taxon>Ascomycota</taxon>
        <taxon>Pezizomycotina</taxon>
        <taxon>Sordariomycetes</taxon>
        <taxon>Hypocreomycetidae</taxon>
        <taxon>Glomerellales</taxon>
        <taxon>Glomerellaceae</taxon>
        <taxon>Colletotrichum</taxon>
        <taxon>Colletotrichum graminicola species complex</taxon>
    </lineage>
</organism>
<name>A0AAD8QAF0_9PEZI</name>
<comment type="caution">
    <text evidence="2">The sequence shown here is derived from an EMBL/GenBank/DDBJ whole genome shotgun (WGS) entry which is preliminary data.</text>
</comment>
<gene>
    <name evidence="2" type="ORF">LY79DRAFT_251828</name>
</gene>
<dbReference type="AlphaFoldDB" id="A0AAD8QAF0"/>
<dbReference type="EMBL" id="JAHLJV010000004">
    <property type="protein sequence ID" value="KAK1598675.1"/>
    <property type="molecule type" value="Genomic_DNA"/>
</dbReference>
<keyword evidence="3" id="KW-1185">Reference proteome</keyword>
<feature type="region of interest" description="Disordered" evidence="1">
    <location>
        <begin position="126"/>
        <end position="157"/>
    </location>
</feature>
<evidence type="ECO:0000313" key="3">
    <source>
        <dbReference type="Proteomes" id="UP001230504"/>
    </source>
</evidence>
<proteinExistence type="predicted"/>
<dbReference type="GeneID" id="85436103"/>
<feature type="compositionally biased region" description="Basic and acidic residues" evidence="1">
    <location>
        <begin position="143"/>
        <end position="157"/>
    </location>
</feature>
<sequence length="157" mass="17176">MLVIERDVAGQSCDVTPPEGGKWECDCLFCRQCLIARSPVGYGKYIIIQLPSGGRGKHRFGWGRKVRVPPDLQTSAPIGSSSTQRADVRTSYACICATSSRGPLLLSQSAESDAVMTVFGRKEGVQTRPQYASVPADGHSGMKSRELSGRRWSERRQ</sequence>
<evidence type="ECO:0000256" key="1">
    <source>
        <dbReference type="SAM" id="MobiDB-lite"/>
    </source>
</evidence>
<reference evidence="2" key="1">
    <citation type="submission" date="2021-06" db="EMBL/GenBank/DDBJ databases">
        <title>Comparative genomics, transcriptomics and evolutionary studies reveal genomic signatures of adaptation to plant cell wall in hemibiotrophic fungi.</title>
        <authorList>
            <consortium name="DOE Joint Genome Institute"/>
            <person name="Baroncelli R."/>
            <person name="Diaz J.F."/>
            <person name="Benocci T."/>
            <person name="Peng M."/>
            <person name="Battaglia E."/>
            <person name="Haridas S."/>
            <person name="Andreopoulos W."/>
            <person name="Labutti K."/>
            <person name="Pangilinan J."/>
            <person name="Floch G.L."/>
            <person name="Makela M.R."/>
            <person name="Henrissat B."/>
            <person name="Grigoriev I.V."/>
            <person name="Crouch J.A."/>
            <person name="De Vries R.P."/>
            <person name="Sukno S.A."/>
            <person name="Thon M.R."/>
        </authorList>
    </citation>
    <scope>NUCLEOTIDE SEQUENCE</scope>
    <source>
        <strain evidence="2">CBS 125086</strain>
    </source>
</reference>
<dbReference type="RefSeq" id="XP_060419352.1">
    <property type="nucleotide sequence ID" value="XM_060551863.1"/>
</dbReference>
<protein>
    <submittedName>
        <fullName evidence="2">Uncharacterized protein</fullName>
    </submittedName>
</protein>